<protein>
    <recommendedName>
        <fullName evidence="4">Glutamyl-tRNA reductase</fullName>
        <shortName evidence="4">GluTR</shortName>
        <ecNumber evidence="4">1.2.1.70</ecNumber>
    </recommendedName>
</protein>
<dbReference type="GO" id="GO:0019353">
    <property type="term" value="P:protoporphyrinogen IX biosynthetic process from glutamate"/>
    <property type="evidence" value="ECO:0007669"/>
    <property type="project" value="TreeGrafter"/>
</dbReference>
<dbReference type="AlphaFoldDB" id="A0A5C1HYU4"/>
<evidence type="ECO:0000256" key="2">
    <source>
        <dbReference type="ARBA" id="ARBA00023002"/>
    </source>
</evidence>
<feature type="binding site" evidence="4 6">
    <location>
        <position position="117"/>
    </location>
    <ligand>
        <name>substrate</name>
    </ligand>
</feature>
<comment type="catalytic activity">
    <reaction evidence="4">
        <text>(S)-4-amino-5-oxopentanoate + tRNA(Glu) + NADP(+) = L-glutamyl-tRNA(Glu) + NADPH + H(+)</text>
        <dbReference type="Rhea" id="RHEA:12344"/>
        <dbReference type="Rhea" id="RHEA-COMP:9663"/>
        <dbReference type="Rhea" id="RHEA-COMP:9680"/>
        <dbReference type="ChEBI" id="CHEBI:15378"/>
        <dbReference type="ChEBI" id="CHEBI:57501"/>
        <dbReference type="ChEBI" id="CHEBI:57783"/>
        <dbReference type="ChEBI" id="CHEBI:58349"/>
        <dbReference type="ChEBI" id="CHEBI:78442"/>
        <dbReference type="ChEBI" id="CHEBI:78520"/>
        <dbReference type="EC" id="1.2.1.70"/>
    </reaction>
</comment>
<dbReference type="InterPro" id="IPR000343">
    <property type="entry name" value="4pyrrol_synth_GluRdtase"/>
</dbReference>
<comment type="subunit">
    <text evidence="4">Homodimer.</text>
</comment>
<dbReference type="GO" id="GO:0008883">
    <property type="term" value="F:glutamyl-tRNA reductase activity"/>
    <property type="evidence" value="ECO:0007669"/>
    <property type="project" value="UniProtKB-UniRule"/>
</dbReference>
<dbReference type="UniPathway" id="UPA00251">
    <property type="reaction ID" value="UER00316"/>
</dbReference>
<evidence type="ECO:0000259" key="10">
    <source>
        <dbReference type="Pfam" id="PF05201"/>
    </source>
</evidence>
<evidence type="ECO:0000259" key="9">
    <source>
        <dbReference type="Pfam" id="PF01488"/>
    </source>
</evidence>
<dbReference type="RefSeq" id="WP_112566088.1">
    <property type="nucleotide sequence ID" value="NZ_CP043450.1"/>
</dbReference>
<dbReference type="Gene3D" id="3.40.50.720">
    <property type="entry name" value="NAD(P)-binding Rossmann-like Domain"/>
    <property type="match status" value="1"/>
</dbReference>
<comment type="miscellaneous">
    <text evidence="4">During catalysis, the active site Cys acts as a nucleophile attacking the alpha-carbonyl group of tRNA-bound glutamate with the formation of a thioester intermediate between enzyme and glutamate, and the concomitant release of tRNA(Glu). The thioester intermediate is finally reduced by direct hydride transfer from NADPH, to form the product GSA.</text>
</comment>
<dbReference type="SUPFAM" id="SSF51735">
    <property type="entry name" value="NAD(P)-binding Rossmann-fold domains"/>
    <property type="match status" value="1"/>
</dbReference>
<dbReference type="InterPro" id="IPR036343">
    <property type="entry name" value="GluRdtase_N_sf"/>
</dbReference>
<dbReference type="InterPro" id="IPR018214">
    <property type="entry name" value="GluRdtase_CS"/>
</dbReference>
<evidence type="ECO:0000256" key="1">
    <source>
        <dbReference type="ARBA" id="ARBA00022857"/>
    </source>
</evidence>
<dbReference type="SUPFAM" id="SSF69742">
    <property type="entry name" value="Glutamyl tRNA-reductase catalytic, N-terminal domain"/>
    <property type="match status" value="1"/>
</dbReference>
<evidence type="ECO:0000256" key="6">
    <source>
        <dbReference type="PIRSR" id="PIRSR000445-2"/>
    </source>
</evidence>
<dbReference type="InterPro" id="IPR036291">
    <property type="entry name" value="NAD(P)-bd_dom_sf"/>
</dbReference>
<dbReference type="NCBIfam" id="TIGR01035">
    <property type="entry name" value="hemA"/>
    <property type="match status" value="1"/>
</dbReference>
<name>A0A5C1HYU4_9SPHI</name>
<comment type="function">
    <text evidence="4">Catalyzes the NADPH-dependent reduction of glutamyl-tRNA(Glu) to glutamate 1-semialdehyde (GSA).</text>
</comment>
<feature type="binding site" evidence="4 6">
    <location>
        <begin position="122"/>
        <end position="124"/>
    </location>
    <ligand>
        <name>substrate</name>
    </ligand>
</feature>
<evidence type="ECO:0000256" key="5">
    <source>
        <dbReference type="PIRSR" id="PIRSR000445-1"/>
    </source>
</evidence>
<dbReference type="PANTHER" id="PTHR43013">
    <property type="entry name" value="GLUTAMYL-TRNA REDUCTASE"/>
    <property type="match status" value="1"/>
</dbReference>
<feature type="site" description="Important for activity" evidence="4 8">
    <location>
        <position position="107"/>
    </location>
</feature>
<evidence type="ECO:0000256" key="4">
    <source>
        <dbReference type="HAMAP-Rule" id="MF_00087"/>
    </source>
</evidence>
<dbReference type="Gene3D" id="3.30.460.30">
    <property type="entry name" value="Glutamyl-tRNA reductase, N-terminal domain"/>
    <property type="match status" value="1"/>
</dbReference>
<dbReference type="FunFam" id="3.30.460.30:FF:000001">
    <property type="entry name" value="Glutamyl-tRNA reductase"/>
    <property type="match status" value="1"/>
</dbReference>
<feature type="binding site" evidence="4 6">
    <location>
        <begin position="61"/>
        <end position="64"/>
    </location>
    <ligand>
        <name>substrate</name>
    </ligand>
</feature>
<feature type="binding site" evidence="4 6">
    <location>
        <position position="128"/>
    </location>
    <ligand>
        <name>substrate</name>
    </ligand>
</feature>
<feature type="active site" description="Nucleophile" evidence="4 5">
    <location>
        <position position="62"/>
    </location>
</feature>
<dbReference type="InterPro" id="IPR006151">
    <property type="entry name" value="Shikm_DH/Glu-tRNA_Rdtase"/>
</dbReference>
<sequence>MLTIANNKNMVEVGSFYVVGINYKKSDSRLRGRFAISTGQYGALLKSAGINGVSSLFVLSTCNRTEIYGIANEPEALVNLLCSVTEGDIKEFGSICYVKQAIDAVEHLFTVAAGLDSQILGDYEIIGQVKQAVKFAKEHGFINTFLEKLYNTVLQASKQIKNQTSLSKGTTSISFAALQTIRQYFADAANILIVGAGKMSVRVCENIKDYLGQQVNVTLVNRTIDKAKGIANEFNIAYSDIAALPKLVAVADVVIVATASATPIIYKVDLENSSKKLIIDLSMPNNVEPAAADLTHVQLVNIDQLSLANMNTFQNRQSQILAAEKINKDFIRGFAEWCELRKKFLLVNIIKQQLTSISLNQSIFADKDIKYMPVDEEQRIQKILNWTVGKMKCADKPGCHYLEAINEYMLPLTAN</sequence>
<comment type="pathway">
    <text evidence="4">Porphyrin-containing compound metabolism; protoporphyrin-IX biosynthesis; 5-aminolevulinate from L-glutamyl-tRNA(Glu): step 1/2.</text>
</comment>
<dbReference type="PROSITE" id="PS00747">
    <property type="entry name" value="GLUTR"/>
    <property type="match status" value="1"/>
</dbReference>
<reference evidence="11" key="1">
    <citation type="submission" date="2019-08" db="EMBL/GenBank/DDBJ databases">
        <title>Comparative genome analysis confer to the adaptation heavy metal polluted environment.</title>
        <authorList>
            <person name="Li Y."/>
        </authorList>
    </citation>
    <scope>NUCLEOTIDE SEQUENCE [LARGE SCALE GENOMIC DNA]</scope>
    <source>
        <strain evidence="11">P1</strain>
    </source>
</reference>
<dbReference type="GO" id="GO:0050661">
    <property type="term" value="F:NADP binding"/>
    <property type="evidence" value="ECO:0007669"/>
    <property type="project" value="InterPro"/>
</dbReference>
<evidence type="ECO:0000256" key="3">
    <source>
        <dbReference type="ARBA" id="ARBA00023244"/>
    </source>
</evidence>
<dbReference type="EC" id="1.2.1.70" evidence="4"/>
<proteinExistence type="inferred from homology"/>
<comment type="domain">
    <text evidence="4">Possesses an unusual extended V-shaped dimeric structure with each monomer consisting of three distinct domains arranged along a curved 'spinal' alpha-helix. The N-terminal catalytic domain specifically recognizes the glutamate moiety of the substrate. The second domain is the NADPH-binding domain, and the third C-terminal domain is responsible for dimerization.</text>
</comment>
<accession>A0A5C1HYU4</accession>
<dbReference type="PANTHER" id="PTHR43013:SF1">
    <property type="entry name" value="GLUTAMYL-TRNA REDUCTASE"/>
    <property type="match status" value="1"/>
</dbReference>
<keyword evidence="2 4" id="KW-0560">Oxidoreductase</keyword>
<dbReference type="Proteomes" id="UP000251402">
    <property type="component" value="Chromosome"/>
</dbReference>
<dbReference type="Pfam" id="PF01488">
    <property type="entry name" value="Shikimate_DH"/>
    <property type="match status" value="1"/>
</dbReference>
<feature type="domain" description="Quinate/shikimate 5-dehydrogenase/glutamyl-tRNA reductase" evidence="9">
    <location>
        <begin position="187"/>
        <end position="306"/>
    </location>
</feature>
<feature type="domain" description="Glutamyl-tRNA reductase N-terminal" evidence="10">
    <location>
        <begin position="19"/>
        <end position="164"/>
    </location>
</feature>
<comment type="similarity">
    <text evidence="4">Belongs to the glutamyl-tRNA reductase family.</text>
</comment>
<dbReference type="OrthoDB" id="110209at2"/>
<evidence type="ECO:0000313" key="12">
    <source>
        <dbReference type="Proteomes" id="UP000251402"/>
    </source>
</evidence>
<dbReference type="InterPro" id="IPR015895">
    <property type="entry name" value="4pyrrol_synth_GluRdtase_N"/>
</dbReference>
<dbReference type="PIRSF" id="PIRSF000445">
    <property type="entry name" value="4pyrrol_synth_GluRdtase"/>
    <property type="match status" value="1"/>
</dbReference>
<evidence type="ECO:0000313" key="11">
    <source>
        <dbReference type="EMBL" id="QEM10649.1"/>
    </source>
</evidence>
<evidence type="ECO:0000256" key="7">
    <source>
        <dbReference type="PIRSR" id="PIRSR000445-3"/>
    </source>
</evidence>
<dbReference type="Pfam" id="PF05201">
    <property type="entry name" value="GlutR_N"/>
    <property type="match status" value="1"/>
</dbReference>
<dbReference type="HAMAP" id="MF_00087">
    <property type="entry name" value="Glu_tRNA_reductase"/>
    <property type="match status" value="1"/>
</dbReference>
<keyword evidence="12" id="KW-1185">Reference proteome</keyword>
<organism evidence="11 12">
    <name type="scientific">Mucilaginibacter rubeus</name>
    <dbReference type="NCBI Taxonomy" id="2027860"/>
    <lineage>
        <taxon>Bacteria</taxon>
        <taxon>Pseudomonadati</taxon>
        <taxon>Bacteroidota</taxon>
        <taxon>Sphingobacteriia</taxon>
        <taxon>Sphingobacteriales</taxon>
        <taxon>Sphingobacteriaceae</taxon>
        <taxon>Mucilaginibacter</taxon>
    </lineage>
</organism>
<keyword evidence="3 4" id="KW-0627">Porphyrin biosynthesis</keyword>
<feature type="binding site" evidence="4 7">
    <location>
        <begin position="195"/>
        <end position="200"/>
    </location>
    <ligand>
        <name>NADP(+)</name>
        <dbReference type="ChEBI" id="CHEBI:58349"/>
    </ligand>
</feature>
<gene>
    <name evidence="4 11" type="primary">hemA</name>
    <name evidence="11" type="ORF">DEO27_011660</name>
</gene>
<dbReference type="KEGG" id="mrub:DEO27_011660"/>
<dbReference type="EMBL" id="CP043450">
    <property type="protein sequence ID" value="QEM10649.1"/>
    <property type="molecule type" value="Genomic_DNA"/>
</dbReference>
<keyword evidence="1 4" id="KW-0521">NADP</keyword>
<evidence type="ECO:0000256" key="8">
    <source>
        <dbReference type="PIRSR" id="PIRSR000445-4"/>
    </source>
</evidence>